<dbReference type="InterPro" id="IPR022002">
    <property type="entry name" value="ChsH2_Znr"/>
</dbReference>
<accession>X1IZR9</accession>
<feature type="domain" description="ChsH2 C-terminal OB-fold" evidence="1">
    <location>
        <begin position="51"/>
        <end position="112"/>
    </location>
</feature>
<dbReference type="InterPro" id="IPR012340">
    <property type="entry name" value="NA-bd_OB-fold"/>
</dbReference>
<comment type="caution">
    <text evidence="3">The sequence shown here is derived from an EMBL/GenBank/DDBJ whole genome shotgun (WGS) entry which is preliminary data.</text>
</comment>
<dbReference type="Pfam" id="PF12172">
    <property type="entry name" value="zf-ChsH2"/>
    <property type="match status" value="1"/>
</dbReference>
<feature type="domain" description="ChsH2 rubredoxin-like zinc ribbon" evidence="2">
    <location>
        <begin position="12"/>
        <end position="47"/>
    </location>
</feature>
<evidence type="ECO:0000259" key="1">
    <source>
        <dbReference type="Pfam" id="PF01796"/>
    </source>
</evidence>
<dbReference type="EMBL" id="BARU01030133">
    <property type="protein sequence ID" value="GAH74755.1"/>
    <property type="molecule type" value="Genomic_DNA"/>
</dbReference>
<gene>
    <name evidence="3" type="ORF">S03H2_47862</name>
</gene>
<dbReference type="SUPFAM" id="SSF50249">
    <property type="entry name" value="Nucleic acid-binding proteins"/>
    <property type="match status" value="1"/>
</dbReference>
<evidence type="ECO:0008006" key="4">
    <source>
        <dbReference type="Google" id="ProtNLM"/>
    </source>
</evidence>
<sequence>MEHKLIFKDYSEALKENKLLGLKCKECGIITVPPKMVCRQCASPDMEIIGLKGRGKIQTFTPVFVAAEGREDEVPYIIVLVELDEGPWIMGNLTGVDPKEATMDLIGKRVKMGHKIFPGDKYSSGESASPLFSLEG</sequence>
<name>X1IZR9_9ZZZZ</name>
<dbReference type="AlphaFoldDB" id="X1IZR9"/>
<dbReference type="Pfam" id="PF01796">
    <property type="entry name" value="OB_ChsH2_C"/>
    <property type="match status" value="1"/>
</dbReference>
<organism evidence="3">
    <name type="scientific">marine sediment metagenome</name>
    <dbReference type="NCBI Taxonomy" id="412755"/>
    <lineage>
        <taxon>unclassified sequences</taxon>
        <taxon>metagenomes</taxon>
        <taxon>ecological metagenomes</taxon>
    </lineage>
</organism>
<reference evidence="3" key="1">
    <citation type="journal article" date="2014" name="Front. Microbiol.">
        <title>High frequency of phylogenetically diverse reductive dehalogenase-homologous genes in deep subseafloor sedimentary metagenomes.</title>
        <authorList>
            <person name="Kawai M."/>
            <person name="Futagami T."/>
            <person name="Toyoda A."/>
            <person name="Takaki Y."/>
            <person name="Nishi S."/>
            <person name="Hori S."/>
            <person name="Arai W."/>
            <person name="Tsubouchi T."/>
            <person name="Morono Y."/>
            <person name="Uchiyama I."/>
            <person name="Ito T."/>
            <person name="Fujiyama A."/>
            <person name="Inagaki F."/>
            <person name="Takami H."/>
        </authorList>
    </citation>
    <scope>NUCLEOTIDE SEQUENCE</scope>
    <source>
        <strain evidence="3">Expedition CK06-06</strain>
    </source>
</reference>
<evidence type="ECO:0000313" key="3">
    <source>
        <dbReference type="EMBL" id="GAH74755.1"/>
    </source>
</evidence>
<protein>
    <recommendedName>
        <fullName evidence="4">DUF35 domain-containing protein</fullName>
    </recommendedName>
</protein>
<evidence type="ECO:0000259" key="2">
    <source>
        <dbReference type="Pfam" id="PF12172"/>
    </source>
</evidence>
<dbReference type="PANTHER" id="PTHR34075:SF5">
    <property type="entry name" value="BLR3430 PROTEIN"/>
    <property type="match status" value="1"/>
</dbReference>
<dbReference type="Gene3D" id="6.10.30.10">
    <property type="match status" value="1"/>
</dbReference>
<dbReference type="InterPro" id="IPR002878">
    <property type="entry name" value="ChsH2_C"/>
</dbReference>
<dbReference type="PANTHER" id="PTHR34075">
    <property type="entry name" value="BLR3430 PROTEIN"/>
    <property type="match status" value="1"/>
</dbReference>
<dbReference type="InterPro" id="IPR052513">
    <property type="entry name" value="Thioester_dehydratase-like"/>
</dbReference>
<proteinExistence type="predicted"/>